<evidence type="ECO:0000256" key="1">
    <source>
        <dbReference type="ARBA" id="ARBA00004477"/>
    </source>
</evidence>
<comment type="function">
    <text evidence="10">Involved in inositol deacylation of GPI-anchored proteins which plays important roles in the quality control and ER-associated degradation of GPI-anchored proteins.</text>
</comment>
<dbReference type="GO" id="GO:0006505">
    <property type="term" value="P:GPI anchor metabolic process"/>
    <property type="evidence" value="ECO:0007669"/>
    <property type="project" value="TreeGrafter"/>
</dbReference>
<evidence type="ECO:0000256" key="6">
    <source>
        <dbReference type="ARBA" id="ARBA00022824"/>
    </source>
</evidence>
<keyword evidence="6 10" id="KW-0256">Endoplasmic reticulum</keyword>
<dbReference type="InterPro" id="IPR029058">
    <property type="entry name" value="AB_hydrolase_fold"/>
</dbReference>
<dbReference type="GO" id="GO:0006888">
    <property type="term" value="P:endoplasmic reticulum to Golgi vesicle-mediated transport"/>
    <property type="evidence" value="ECO:0007669"/>
    <property type="project" value="TreeGrafter"/>
</dbReference>
<dbReference type="Proteomes" id="UP000494040">
    <property type="component" value="Unassembled WGS sequence"/>
</dbReference>
<feature type="transmembrane region" description="Helical" evidence="10">
    <location>
        <begin position="736"/>
        <end position="762"/>
    </location>
</feature>
<comment type="similarity">
    <text evidence="2 10">Belongs to the GPI inositol-deacylase family.</text>
</comment>
<evidence type="ECO:0000256" key="8">
    <source>
        <dbReference type="ARBA" id="ARBA00022989"/>
    </source>
</evidence>
<evidence type="ECO:0000256" key="7">
    <source>
        <dbReference type="ARBA" id="ARBA00022927"/>
    </source>
</evidence>
<keyword evidence="15" id="KW-1185">Reference proteome</keyword>
<dbReference type="Pfam" id="PF25140">
    <property type="entry name" value="PGAP1_TMD"/>
    <property type="match status" value="1"/>
</dbReference>
<dbReference type="EnsemblMetazoa" id="XM_014386774.2">
    <property type="protein sequence ID" value="XP_014242260.1"/>
    <property type="gene ID" value="LOC106662578"/>
</dbReference>
<evidence type="ECO:0000256" key="10">
    <source>
        <dbReference type="RuleBase" id="RU365011"/>
    </source>
</evidence>
<evidence type="ECO:0000256" key="4">
    <source>
        <dbReference type="ARBA" id="ARBA00022692"/>
    </source>
</evidence>
<keyword evidence="3 10" id="KW-0813">Transport</keyword>
<dbReference type="PANTHER" id="PTHR15495:SF7">
    <property type="entry name" value="GPI INOSITOL-DEACYLASE"/>
    <property type="match status" value="1"/>
</dbReference>
<organism evidence="14 15">
    <name type="scientific">Cimex lectularius</name>
    <name type="common">Bed bug</name>
    <name type="synonym">Acanthia lectularia</name>
    <dbReference type="NCBI Taxonomy" id="79782"/>
    <lineage>
        <taxon>Eukaryota</taxon>
        <taxon>Metazoa</taxon>
        <taxon>Ecdysozoa</taxon>
        <taxon>Arthropoda</taxon>
        <taxon>Hexapoda</taxon>
        <taxon>Insecta</taxon>
        <taxon>Pterygota</taxon>
        <taxon>Neoptera</taxon>
        <taxon>Paraneoptera</taxon>
        <taxon>Hemiptera</taxon>
        <taxon>Heteroptera</taxon>
        <taxon>Panheteroptera</taxon>
        <taxon>Cimicomorpha</taxon>
        <taxon>Cimicidae</taxon>
        <taxon>Cimex</taxon>
    </lineage>
</organism>
<keyword evidence="9 10" id="KW-0472">Membrane</keyword>
<dbReference type="OrthoDB" id="348976at2759"/>
<dbReference type="InterPro" id="IPR039529">
    <property type="entry name" value="PGAP1/BST1"/>
</dbReference>
<evidence type="ECO:0000256" key="3">
    <source>
        <dbReference type="ARBA" id="ARBA00022448"/>
    </source>
</evidence>
<feature type="domain" description="GPI inositol-deacylase PGAP1-like alpha/beta" evidence="12">
    <location>
        <begin position="80"/>
        <end position="292"/>
    </location>
</feature>
<dbReference type="SUPFAM" id="SSF53474">
    <property type="entry name" value="alpha/beta-Hydrolases"/>
    <property type="match status" value="1"/>
</dbReference>
<feature type="transmembrane region" description="Helical" evidence="10">
    <location>
        <begin position="673"/>
        <end position="698"/>
    </location>
</feature>
<feature type="transmembrane region" description="Helical" evidence="10">
    <location>
        <begin position="7"/>
        <end position="26"/>
    </location>
</feature>
<dbReference type="Pfam" id="PF07819">
    <property type="entry name" value="PGAP1"/>
    <property type="match status" value="1"/>
</dbReference>
<name>A0A8I6RHN8_CIMLE</name>
<dbReference type="GO" id="GO:0015031">
    <property type="term" value="P:protein transport"/>
    <property type="evidence" value="ECO:0007669"/>
    <property type="project" value="UniProtKB-KW"/>
</dbReference>
<keyword evidence="5 10" id="KW-0378">Hydrolase</keyword>
<evidence type="ECO:0000313" key="15">
    <source>
        <dbReference type="Proteomes" id="UP000494040"/>
    </source>
</evidence>
<dbReference type="EC" id="3.1.-.-" evidence="10"/>
<dbReference type="InterPro" id="IPR012908">
    <property type="entry name" value="PGAP1-ab_dom-like"/>
</dbReference>
<dbReference type="Pfam" id="PF24660">
    <property type="entry name" value="PGAP1_3rd"/>
    <property type="match status" value="1"/>
</dbReference>
<dbReference type="Gene3D" id="3.40.50.1820">
    <property type="entry name" value="alpha/beta hydrolase"/>
    <property type="match status" value="1"/>
</dbReference>
<feature type="transmembrane region" description="Helical" evidence="10">
    <location>
        <begin position="810"/>
        <end position="835"/>
    </location>
</feature>
<feature type="transmembrane region" description="Helical" evidence="10">
    <location>
        <begin position="847"/>
        <end position="866"/>
    </location>
</feature>
<protein>
    <recommendedName>
        <fullName evidence="10">GPI inositol-deacylase</fullName>
        <ecNumber evidence="10">3.1.-.-</ecNumber>
    </recommendedName>
</protein>
<sequence>MGLRIGFVLFTGVFLLFFSAGLYNFLTDYEENRCNMTYMYMYPQLIRISLPVNVTAAYKKYGLYAYSEGKFIEKTREMKFTGIPVLFIPGNRGSPKQVRSLASVSLRKSLATRSPFHFDYFAIDLNEDLNALFGGFLEEQTKFVKICMSRILSLYREESQPSSIVLIGHSIGGVIAKGLFLEPGFDPSLVKIIITLATPHMPAILPDLYLAQYYEKVNNYWDNSPHLKEKINFLSIGGGPRDLLVRTNLTVTPHADISVVTSLIPEVWLSVDHLCILWCRELIIVIVRSLFDSVDLKTKQITDDVALRKDIFEYHFLERSGSKRFHSARYPSEVILYNNKMQHSWIPMVGSHMTWFEKYVDKTTHITVSLATAADTLAVLTENHENRDWIFACVVDTTVNRMRICKTATNLSGKAKISLTSKKKRKSALIDLSHLRMTGYSHVVIRTLPNSEEVKISLDLFKKRARTIEGSMDYLPSTVVLEENSWGALYYAVEMSSLQKIWQTYVFSISSKNCTSPDLAEVYVNVPWNHEGSKLLINGSSGLVPVFLHSSKPVGKDVGNVKVEFFLNHQCAYRIKLSRTFLPGISAVISKQGISVFTYVSVCLLLTLAYQIKSMKENLSCPLLHTAMPLAGKPYIVMQASAITTAIAQHFANYIPFIPSIDTRNNSGMIEMLVIPVALYLVAFCLTYIVGLGLIVGIVFQGQAYNGIILKFLSKFFFGLAWLSEYALSGAIKVPLVVSAFMMTVAYTACGGLAVCIGLGFYCFKMITLYEDFWEEIVYWPLRALKAKLKQRKDKSVEIPTFQIPSIDDISFHLTLLMLWTQVAIINVPSVLVWAKNYRYSSKLDPDPGYINCVILTICAGVLWQSEFPRTGLAGSKTVSHFVFTSAVLVMIFAQTSLYRLSTIITVNIALVTLHQIIAPWFTKEINEEDEPPELVGVPEEGVELKSQLAEIFQGTDLASNIDAPSSLVSEIKESKEDGQKNEDTGEKDGEITPSSDTSTSSFEQISEKEV</sequence>
<dbReference type="InterPro" id="IPR056824">
    <property type="entry name" value="PGAP1_TMD"/>
</dbReference>
<feature type="compositionally biased region" description="Polar residues" evidence="11">
    <location>
        <begin position="993"/>
        <end position="1005"/>
    </location>
</feature>
<feature type="transmembrane region" description="Helical" evidence="10">
    <location>
        <begin position="878"/>
        <end position="894"/>
    </location>
</feature>
<dbReference type="AlphaFoldDB" id="A0A8I6RHN8"/>
<dbReference type="GeneID" id="106662578"/>
<evidence type="ECO:0000256" key="5">
    <source>
        <dbReference type="ARBA" id="ARBA00022801"/>
    </source>
</evidence>
<evidence type="ECO:0000259" key="12">
    <source>
        <dbReference type="Pfam" id="PF07819"/>
    </source>
</evidence>
<dbReference type="GO" id="GO:0050185">
    <property type="term" value="F:phosphatidylinositol deacylase activity"/>
    <property type="evidence" value="ECO:0007669"/>
    <property type="project" value="TreeGrafter"/>
</dbReference>
<evidence type="ECO:0000313" key="14">
    <source>
        <dbReference type="EnsemblMetazoa" id="XP_014242260.1"/>
    </source>
</evidence>
<dbReference type="PANTHER" id="PTHR15495">
    <property type="entry name" value="NEGATIVE REGULATOR OF VESICLE FORMATION-RELATED"/>
    <property type="match status" value="1"/>
</dbReference>
<feature type="compositionally biased region" description="Basic and acidic residues" evidence="11">
    <location>
        <begin position="971"/>
        <end position="991"/>
    </location>
</feature>
<proteinExistence type="inferred from homology"/>
<evidence type="ECO:0000256" key="2">
    <source>
        <dbReference type="ARBA" id="ARBA00006931"/>
    </source>
</evidence>
<feature type="domain" description="GPI inositol-deacylase transmembrane" evidence="13">
    <location>
        <begin position="597"/>
        <end position="911"/>
    </location>
</feature>
<reference evidence="14" key="1">
    <citation type="submission" date="2022-01" db="UniProtKB">
        <authorList>
            <consortium name="EnsemblMetazoa"/>
        </authorList>
    </citation>
    <scope>IDENTIFICATION</scope>
</reference>
<evidence type="ECO:0000256" key="11">
    <source>
        <dbReference type="SAM" id="MobiDB-lite"/>
    </source>
</evidence>
<keyword evidence="4 10" id="KW-0812">Transmembrane</keyword>
<evidence type="ECO:0000256" key="9">
    <source>
        <dbReference type="ARBA" id="ARBA00023136"/>
    </source>
</evidence>
<accession>A0A8I6RHN8</accession>
<dbReference type="KEGG" id="clec:106662578"/>
<feature type="transmembrane region" description="Helical" evidence="10">
    <location>
        <begin position="593"/>
        <end position="610"/>
    </location>
</feature>
<dbReference type="RefSeq" id="XP_014242260.1">
    <property type="nucleotide sequence ID" value="XM_014386774.2"/>
</dbReference>
<evidence type="ECO:0000259" key="13">
    <source>
        <dbReference type="Pfam" id="PF25140"/>
    </source>
</evidence>
<feature type="region of interest" description="Disordered" evidence="11">
    <location>
        <begin position="969"/>
        <end position="1011"/>
    </location>
</feature>
<comment type="subcellular location">
    <subcellularLocation>
        <location evidence="1">Endoplasmic reticulum membrane</location>
        <topology evidence="1">Multi-pass membrane protein</topology>
    </subcellularLocation>
</comment>
<keyword evidence="8 10" id="KW-1133">Transmembrane helix</keyword>
<dbReference type="OMA" id="YGLYYYY"/>
<dbReference type="GO" id="GO:0005789">
    <property type="term" value="C:endoplasmic reticulum membrane"/>
    <property type="evidence" value="ECO:0007669"/>
    <property type="project" value="UniProtKB-SubCell"/>
</dbReference>
<keyword evidence="7 10" id="KW-0653">Protein transport</keyword>